<keyword evidence="4" id="KW-1185">Reference proteome</keyword>
<keyword evidence="2" id="KW-0812">Transmembrane</keyword>
<dbReference type="GO" id="GO:0051117">
    <property type="term" value="F:ATPase binding"/>
    <property type="evidence" value="ECO:0007669"/>
    <property type="project" value="TreeGrafter"/>
</dbReference>
<keyword evidence="2" id="KW-1133">Transmembrane helix</keyword>
<feature type="region of interest" description="Disordered" evidence="1">
    <location>
        <begin position="183"/>
        <end position="208"/>
    </location>
</feature>
<dbReference type="PANTHER" id="PTHR16262">
    <property type="entry name" value="PEROXISOME ASSEMBLY PROTEIN 26"/>
    <property type="match status" value="1"/>
</dbReference>
<dbReference type="GO" id="GO:0044877">
    <property type="term" value="F:protein-containing complex binding"/>
    <property type="evidence" value="ECO:0007669"/>
    <property type="project" value="InterPro"/>
</dbReference>
<dbReference type="Bgee" id="ENSNBRG00000009605">
    <property type="expression patterns" value="Expressed in mesonephros and 4 other cell types or tissues"/>
</dbReference>
<dbReference type="RefSeq" id="XP_006780880.1">
    <property type="nucleotide sequence ID" value="XM_006780817.2"/>
</dbReference>
<dbReference type="Pfam" id="PF07163">
    <property type="entry name" value="Pex26"/>
    <property type="match status" value="1"/>
</dbReference>
<dbReference type="GeneTree" id="ENSGT00510000049725"/>
<dbReference type="Proteomes" id="UP000261580">
    <property type="component" value="Unassembled WGS sequence"/>
</dbReference>
<dbReference type="GO" id="GO:0005778">
    <property type="term" value="C:peroxisomal membrane"/>
    <property type="evidence" value="ECO:0007669"/>
    <property type="project" value="InterPro"/>
</dbReference>
<organism evidence="3 4">
    <name type="scientific">Neolamprologus brichardi</name>
    <name type="common">Fairy cichlid</name>
    <name type="synonym">Lamprologus brichardi</name>
    <dbReference type="NCBI Taxonomy" id="32507"/>
    <lineage>
        <taxon>Eukaryota</taxon>
        <taxon>Metazoa</taxon>
        <taxon>Chordata</taxon>
        <taxon>Craniata</taxon>
        <taxon>Vertebrata</taxon>
        <taxon>Euteleostomi</taxon>
        <taxon>Actinopterygii</taxon>
        <taxon>Neopterygii</taxon>
        <taxon>Teleostei</taxon>
        <taxon>Neoteleostei</taxon>
        <taxon>Acanthomorphata</taxon>
        <taxon>Ovalentaria</taxon>
        <taxon>Cichlomorphae</taxon>
        <taxon>Cichliformes</taxon>
        <taxon>Cichlidae</taxon>
        <taxon>African cichlids</taxon>
        <taxon>Pseudocrenilabrinae</taxon>
        <taxon>Lamprologini</taxon>
        <taxon>Neolamprologus</taxon>
    </lineage>
</organism>
<keyword evidence="2" id="KW-0472">Membrane</keyword>
<accession>A0A3Q4GT96</accession>
<dbReference type="GO" id="GO:0045046">
    <property type="term" value="P:protein import into peroxisome membrane"/>
    <property type="evidence" value="ECO:0007669"/>
    <property type="project" value="InterPro"/>
</dbReference>
<reference evidence="3" key="1">
    <citation type="submission" date="2025-08" db="UniProtKB">
        <authorList>
            <consortium name="Ensembl"/>
        </authorList>
    </citation>
    <scope>IDENTIFICATION</scope>
</reference>
<evidence type="ECO:0000313" key="4">
    <source>
        <dbReference type="Proteomes" id="UP000261580"/>
    </source>
</evidence>
<feature type="compositionally biased region" description="Polar residues" evidence="1">
    <location>
        <begin position="198"/>
        <end position="208"/>
    </location>
</feature>
<evidence type="ECO:0000256" key="1">
    <source>
        <dbReference type="SAM" id="MobiDB-lite"/>
    </source>
</evidence>
<evidence type="ECO:0000313" key="3">
    <source>
        <dbReference type="Ensembl" id="ENSNBRP00000012296.1"/>
    </source>
</evidence>
<dbReference type="OrthoDB" id="5954192at2759"/>
<dbReference type="CTD" id="55670"/>
<dbReference type="PANTHER" id="PTHR16262:SF2">
    <property type="entry name" value="PEROXISOME ASSEMBLY PROTEIN 26"/>
    <property type="match status" value="1"/>
</dbReference>
<sequence>MNSFQAASPPLSAAVTQMFNTLESAAEQMMVHRDFQAAFDTCLSGLESLAGLEPEDSRCAELKAGFCILGIQALAELNQWRDILCWVLQQYEQEKIPVKIMQMCILLYSKVGEPAVMQEVTRAWLHYPSNSRATSFGTVAELYLLHVLVPLGEADEARELIRGEVFSSAFTEEHRQTALDIIEEKERQNQDPPLNPRMSGSSDVTEHPVSSQGTLVHKLEAVIRFLYRKLLMIGSGSFPFRRIFLTAILLYMLFFRMDPGWVKRSLVLLVRHRLLEVKIKVTVNAFLLCFFYLQLSRLRSCGFLNFCSCSNRCGTPCLHRIIRQSLRAKDCRGLNMLGLSF</sequence>
<evidence type="ECO:0000256" key="2">
    <source>
        <dbReference type="SAM" id="Phobius"/>
    </source>
</evidence>
<dbReference type="GO" id="GO:0016558">
    <property type="term" value="P:protein import into peroxisome matrix"/>
    <property type="evidence" value="ECO:0007669"/>
    <property type="project" value="TreeGrafter"/>
</dbReference>
<proteinExistence type="predicted"/>
<dbReference type="STRING" id="32507.ENSNBRP00000012296"/>
<reference evidence="3" key="2">
    <citation type="submission" date="2025-09" db="UniProtKB">
        <authorList>
            <consortium name="Ensembl"/>
        </authorList>
    </citation>
    <scope>IDENTIFICATION</scope>
</reference>
<dbReference type="AlphaFoldDB" id="A0A3Q4GT96"/>
<feature type="transmembrane region" description="Helical" evidence="2">
    <location>
        <begin position="238"/>
        <end position="257"/>
    </location>
</feature>
<protein>
    <submittedName>
        <fullName evidence="3">Peroxisome assembly protein 26-like</fullName>
    </submittedName>
</protein>
<name>A0A3Q4GT96_NEOBR</name>
<dbReference type="GeneID" id="102787402"/>
<dbReference type="Ensembl" id="ENSNBRT00000012651.1">
    <property type="protein sequence ID" value="ENSNBRP00000012296.1"/>
    <property type="gene ID" value="ENSNBRG00000009605.1"/>
</dbReference>
<dbReference type="InterPro" id="IPR010797">
    <property type="entry name" value="Pex26"/>
</dbReference>
<dbReference type="OMA" id="QTCERAW"/>